<evidence type="ECO:0000313" key="3">
    <source>
        <dbReference type="EMBL" id="MBN7813121.1"/>
    </source>
</evidence>
<reference evidence="3 4" key="1">
    <citation type="submission" date="2021-03" db="EMBL/GenBank/DDBJ databases">
        <title>novel species isolated from a fishpond in China.</title>
        <authorList>
            <person name="Lu H."/>
            <person name="Cai Z."/>
        </authorList>
    </citation>
    <scope>NUCLEOTIDE SEQUENCE [LARGE SCALE GENOMIC DNA]</scope>
    <source>
        <strain evidence="3 4">H41</strain>
    </source>
</reference>
<dbReference type="CDD" id="cd06259">
    <property type="entry name" value="YdcF-like"/>
    <property type="match status" value="1"/>
</dbReference>
<feature type="domain" description="DUF218" evidence="2">
    <location>
        <begin position="255"/>
        <end position="376"/>
    </location>
</feature>
<comment type="caution">
    <text evidence="3">The sequence shown here is derived from an EMBL/GenBank/DDBJ whole genome shotgun (WGS) entry which is preliminary data.</text>
</comment>
<dbReference type="RefSeq" id="WP_206579898.1">
    <property type="nucleotide sequence ID" value="NZ_JAFKCT010000010.1"/>
</dbReference>
<dbReference type="InterPro" id="IPR051599">
    <property type="entry name" value="Cell_Envelope_Assoc"/>
</dbReference>
<dbReference type="EMBL" id="JAFKCT010000010">
    <property type="protein sequence ID" value="MBN7813121.1"/>
    <property type="molecule type" value="Genomic_DNA"/>
</dbReference>
<organism evidence="3 4">
    <name type="scientific">Algoriphagus oliviformis</name>
    <dbReference type="NCBI Taxonomy" id="2811231"/>
    <lineage>
        <taxon>Bacteria</taxon>
        <taxon>Pseudomonadati</taxon>
        <taxon>Bacteroidota</taxon>
        <taxon>Cytophagia</taxon>
        <taxon>Cytophagales</taxon>
        <taxon>Cyclobacteriaceae</taxon>
        <taxon>Algoriphagus</taxon>
    </lineage>
</organism>
<proteinExistence type="predicted"/>
<gene>
    <name evidence="3" type="ORF">J0A68_19355</name>
</gene>
<dbReference type="Pfam" id="PF02698">
    <property type="entry name" value="DUF218"/>
    <property type="match status" value="1"/>
</dbReference>
<name>A0ABS3CAE3_9BACT</name>
<protein>
    <submittedName>
        <fullName evidence="3">YdcF family protein</fullName>
    </submittedName>
</protein>
<evidence type="ECO:0000256" key="1">
    <source>
        <dbReference type="SAM" id="SignalP"/>
    </source>
</evidence>
<sequence length="415" mass="46579">MKKPPIFFLFLLLTGLVWAQQEPRSDYRVQFGDSPTQAKNVYFLNLIEQQPKLQEILIQDVALTSLAQAKLDALAATLVDCGDEGLCYAREMGFAPAEIEQVAQRIAQLASQSRDFAALASDHLAPSGMYQMNAAADPAVFLANAWRQDAQTVNHIIHVYARGAKSNYPNIDSLGMKLDSRTYSANIQALNELAHVKYEGSKLFYKMTLGYAMDALEMARFERAGDFEPMTALENKAAYEAAKRTDWEKFDYPLILIPGAGTDNYLDSLSSGGVLRCQLAFEAYKRGKAPFIMVSGGYVHPYKVLRNEAVEMKRYLLKLGVPESAILIEPHARHTTTNMRNAARIMYRYGFPMDRPSVTITTPAQSRFIYGMMERCMRELGYLPYTNGKRVSATTLEFNPQLLSLQIDTDEPLDP</sequence>
<evidence type="ECO:0000313" key="4">
    <source>
        <dbReference type="Proteomes" id="UP000664317"/>
    </source>
</evidence>
<dbReference type="Proteomes" id="UP000664317">
    <property type="component" value="Unassembled WGS sequence"/>
</dbReference>
<dbReference type="PANTHER" id="PTHR30336">
    <property type="entry name" value="INNER MEMBRANE PROTEIN, PROBABLE PERMEASE"/>
    <property type="match status" value="1"/>
</dbReference>
<feature type="signal peptide" evidence="1">
    <location>
        <begin position="1"/>
        <end position="19"/>
    </location>
</feature>
<dbReference type="InterPro" id="IPR014729">
    <property type="entry name" value="Rossmann-like_a/b/a_fold"/>
</dbReference>
<accession>A0ABS3CAE3</accession>
<dbReference type="PANTHER" id="PTHR30336:SF20">
    <property type="entry name" value="DUF218 DOMAIN-CONTAINING PROTEIN"/>
    <property type="match status" value="1"/>
</dbReference>
<keyword evidence="1" id="KW-0732">Signal</keyword>
<dbReference type="InterPro" id="IPR003848">
    <property type="entry name" value="DUF218"/>
</dbReference>
<evidence type="ECO:0000259" key="2">
    <source>
        <dbReference type="Pfam" id="PF02698"/>
    </source>
</evidence>
<dbReference type="Gene3D" id="3.40.50.620">
    <property type="entry name" value="HUPs"/>
    <property type="match status" value="1"/>
</dbReference>
<feature type="chain" id="PRO_5046703201" evidence="1">
    <location>
        <begin position="20"/>
        <end position="415"/>
    </location>
</feature>
<keyword evidence="4" id="KW-1185">Reference proteome</keyword>